<dbReference type="Gramene" id="TraesCS5B03G0520900.1">
    <property type="protein sequence ID" value="TraesCS5B03G0520900.1.CDS"/>
    <property type="gene ID" value="TraesCS5B03G0520900"/>
</dbReference>
<feature type="compositionally biased region" description="Basic residues" evidence="1">
    <location>
        <begin position="178"/>
        <end position="187"/>
    </location>
</feature>
<dbReference type="AlphaFoldDB" id="A0A3B6LK56"/>
<name>A0A3B6LK56_WHEAT</name>
<dbReference type="Gramene" id="TraesSTA5B03G02879430.1">
    <property type="protein sequence ID" value="TraesSTA5B03G02879430.1"/>
    <property type="gene ID" value="TraesSTA5B03G02879430"/>
</dbReference>
<dbReference type="EnsemblPlants" id="TraesCS5B02G196100.1">
    <property type="protein sequence ID" value="TraesCS5B02G196100.1"/>
    <property type="gene ID" value="TraesCS5B02G196100"/>
</dbReference>
<evidence type="ECO:0000313" key="2">
    <source>
        <dbReference type="EnsemblPlants" id="TraesCS5B02G196100.1"/>
    </source>
</evidence>
<protein>
    <recommendedName>
        <fullName evidence="4">Zinc finger GRF-type domain-containing protein</fullName>
    </recommendedName>
</protein>
<dbReference type="Gramene" id="TraesROB_scaffold_025283_01G000200.1">
    <property type="protein sequence ID" value="TraesROB_scaffold_025283_01G000200.1"/>
    <property type="gene ID" value="TraesROB_scaffold_025283_01G000200"/>
</dbReference>
<feature type="compositionally biased region" description="Basic and acidic residues" evidence="1">
    <location>
        <begin position="11"/>
        <end position="29"/>
    </location>
</feature>
<dbReference type="Gramene" id="TraesJUL5B03G02908880.1">
    <property type="protein sequence ID" value="TraesJUL5B03G02908880.1"/>
    <property type="gene ID" value="TraesJUL5B03G02908880"/>
</dbReference>
<dbReference type="Gramene" id="TraesMAC5B03G02887040.1">
    <property type="protein sequence ID" value="TraesMAC5B03G02887040.1"/>
    <property type="gene ID" value="TraesMAC5B03G02887040"/>
</dbReference>
<sequence length="187" mass="22588">MASSDSTTRPRCVDQEDMPSKWEEARLDKTKEKDVKTPSCWCADECKVKVSTDRKKSWMEGRRYFVCPNYAHDRARPTNAYDIPPSPPPLCKYFTWIDHEVPEDVQKDQLQDCLRRQRWFEESLQRAEDEERRERERKERKKREEERARKEKAARQDERARKLARARDAQEEDEARDKKGKWPRVTQ</sequence>
<evidence type="ECO:0000313" key="3">
    <source>
        <dbReference type="Proteomes" id="UP000019116"/>
    </source>
</evidence>
<evidence type="ECO:0000256" key="1">
    <source>
        <dbReference type="SAM" id="MobiDB-lite"/>
    </source>
</evidence>
<accession>A0A3B6LK56</accession>
<keyword evidence="3" id="KW-1185">Reference proteome</keyword>
<reference evidence="2" key="2">
    <citation type="submission" date="2018-10" db="UniProtKB">
        <authorList>
            <consortium name="EnsemblPlants"/>
        </authorList>
    </citation>
    <scope>IDENTIFICATION</scope>
</reference>
<proteinExistence type="predicted"/>
<feature type="region of interest" description="Disordered" evidence="1">
    <location>
        <begin position="124"/>
        <end position="187"/>
    </location>
</feature>
<dbReference type="Gramene" id="TraesCLE_scaffold_691876_01G000100.1">
    <property type="protein sequence ID" value="TraesCLE_scaffold_691876_01G000100.1"/>
    <property type="gene ID" value="TraesCLE_scaffold_691876_01G000100"/>
</dbReference>
<feature type="compositionally biased region" description="Basic and acidic residues" evidence="1">
    <location>
        <begin position="124"/>
        <end position="169"/>
    </location>
</feature>
<dbReference type="Gramene" id="TraesWEE_scaffold_071487_01G000200.1">
    <property type="protein sequence ID" value="TraesWEE_scaffold_071487_01G000200.1"/>
    <property type="gene ID" value="TraesWEE_scaffold_071487_01G000200"/>
</dbReference>
<dbReference type="Gramene" id="TraesCS5B02G196100.1">
    <property type="protein sequence ID" value="TraesCS5B02G196100.1"/>
    <property type="gene ID" value="TraesCS5B02G196100"/>
</dbReference>
<organism evidence="2">
    <name type="scientific">Triticum aestivum</name>
    <name type="common">Wheat</name>
    <dbReference type="NCBI Taxonomy" id="4565"/>
    <lineage>
        <taxon>Eukaryota</taxon>
        <taxon>Viridiplantae</taxon>
        <taxon>Streptophyta</taxon>
        <taxon>Embryophyta</taxon>
        <taxon>Tracheophyta</taxon>
        <taxon>Spermatophyta</taxon>
        <taxon>Magnoliopsida</taxon>
        <taxon>Liliopsida</taxon>
        <taxon>Poales</taxon>
        <taxon>Poaceae</taxon>
        <taxon>BOP clade</taxon>
        <taxon>Pooideae</taxon>
        <taxon>Triticodae</taxon>
        <taxon>Triticeae</taxon>
        <taxon>Triticinae</taxon>
        <taxon>Triticum</taxon>
    </lineage>
</organism>
<dbReference type="PANTHER" id="PTHR48133">
    <property type="entry name" value="GRF-TYPE DOMAIN-CONTAINING PROTEIN"/>
    <property type="match status" value="1"/>
</dbReference>
<feature type="region of interest" description="Disordered" evidence="1">
    <location>
        <begin position="1"/>
        <end position="29"/>
    </location>
</feature>
<dbReference type="Proteomes" id="UP000019116">
    <property type="component" value="Chromosome 5B"/>
</dbReference>
<reference evidence="2" key="1">
    <citation type="submission" date="2018-08" db="EMBL/GenBank/DDBJ databases">
        <authorList>
            <person name="Rossello M."/>
        </authorList>
    </citation>
    <scope>NUCLEOTIDE SEQUENCE [LARGE SCALE GENOMIC DNA]</scope>
    <source>
        <strain evidence="2">cv. Chinese Spring</strain>
    </source>
</reference>
<dbReference type="Gramene" id="TraesJAG5B03G02885710.1">
    <property type="protein sequence ID" value="TraesJAG5B03G02885710.1"/>
    <property type="gene ID" value="TraesJAG5B03G02885710"/>
</dbReference>
<dbReference type="Gramene" id="TraesARI7B03G04207730.1">
    <property type="protein sequence ID" value="TraesARI7B03G04207730.1"/>
    <property type="gene ID" value="TraesARI7B03G04207730"/>
</dbReference>
<dbReference type="PANTHER" id="PTHR48133:SF1">
    <property type="entry name" value="BOWMAN-BIRK SERINE PROTEASE INHIBITORS FAMILY DOMAIN-CONTAINING PROTEIN"/>
    <property type="match status" value="1"/>
</dbReference>
<evidence type="ECO:0008006" key="4">
    <source>
        <dbReference type="Google" id="ProtNLM"/>
    </source>
</evidence>